<feature type="transmembrane region" description="Helical" evidence="1">
    <location>
        <begin position="73"/>
        <end position="91"/>
    </location>
</feature>
<gene>
    <name evidence="2" type="ORF">BpHYR1_007002</name>
</gene>
<keyword evidence="3" id="KW-1185">Reference proteome</keyword>
<reference evidence="2 3" key="1">
    <citation type="journal article" date="2018" name="Sci. Rep.">
        <title>Genomic signatures of local adaptation to the degree of environmental predictability in rotifers.</title>
        <authorList>
            <person name="Franch-Gras L."/>
            <person name="Hahn C."/>
            <person name="Garcia-Roger E.M."/>
            <person name="Carmona M.J."/>
            <person name="Serra M."/>
            <person name="Gomez A."/>
        </authorList>
    </citation>
    <scope>NUCLEOTIDE SEQUENCE [LARGE SCALE GENOMIC DNA]</scope>
    <source>
        <strain evidence="2">HYR1</strain>
    </source>
</reference>
<comment type="caution">
    <text evidence="2">The sequence shown here is derived from an EMBL/GenBank/DDBJ whole genome shotgun (WGS) entry which is preliminary data.</text>
</comment>
<proteinExistence type="predicted"/>
<keyword evidence="1" id="KW-0812">Transmembrane</keyword>
<protein>
    <recommendedName>
        <fullName evidence="4">Transmembrane protein</fullName>
    </recommendedName>
</protein>
<organism evidence="2 3">
    <name type="scientific">Brachionus plicatilis</name>
    <name type="common">Marine rotifer</name>
    <name type="synonym">Brachionus muelleri</name>
    <dbReference type="NCBI Taxonomy" id="10195"/>
    <lineage>
        <taxon>Eukaryota</taxon>
        <taxon>Metazoa</taxon>
        <taxon>Spiralia</taxon>
        <taxon>Gnathifera</taxon>
        <taxon>Rotifera</taxon>
        <taxon>Eurotatoria</taxon>
        <taxon>Monogononta</taxon>
        <taxon>Pseudotrocha</taxon>
        <taxon>Ploima</taxon>
        <taxon>Brachionidae</taxon>
        <taxon>Brachionus</taxon>
    </lineage>
</organism>
<dbReference type="EMBL" id="REGN01004995">
    <property type="protein sequence ID" value="RNA15282.1"/>
    <property type="molecule type" value="Genomic_DNA"/>
</dbReference>
<keyword evidence="1" id="KW-0472">Membrane</keyword>
<evidence type="ECO:0000313" key="2">
    <source>
        <dbReference type="EMBL" id="RNA15282.1"/>
    </source>
</evidence>
<accession>A0A3M7QVB7</accession>
<name>A0A3M7QVB7_BRAPC</name>
<sequence>MNHHSVYYLKSLLVNHVYFANGNQIISFIKFLPNSKCQKAYYYLTVLIMFLTLDVIQRSIIKRDQKNKITEHWIAYFYFQQFQLIIYANNFKLKFLKIKIMNGSANMDKNKKFKY</sequence>
<evidence type="ECO:0008006" key="4">
    <source>
        <dbReference type="Google" id="ProtNLM"/>
    </source>
</evidence>
<dbReference type="Proteomes" id="UP000276133">
    <property type="component" value="Unassembled WGS sequence"/>
</dbReference>
<keyword evidence="1" id="KW-1133">Transmembrane helix</keyword>
<feature type="transmembrane region" description="Helical" evidence="1">
    <location>
        <begin position="40"/>
        <end position="61"/>
    </location>
</feature>
<dbReference type="AlphaFoldDB" id="A0A3M7QVB7"/>
<evidence type="ECO:0000313" key="3">
    <source>
        <dbReference type="Proteomes" id="UP000276133"/>
    </source>
</evidence>
<evidence type="ECO:0000256" key="1">
    <source>
        <dbReference type="SAM" id="Phobius"/>
    </source>
</evidence>